<reference evidence="2 3" key="1">
    <citation type="submission" date="2018-06" db="EMBL/GenBank/DDBJ databases">
        <title>Genomic Encyclopedia of Type Strains, Phase IV (KMG-V): Genome sequencing to study the core and pangenomes of soil and plant-associated prokaryotes.</title>
        <authorList>
            <person name="Whitman W."/>
        </authorList>
    </citation>
    <scope>NUCLEOTIDE SEQUENCE [LARGE SCALE GENOMIC DNA]</scope>
    <source>
        <strain evidence="2 3">SRCL-318</strain>
    </source>
</reference>
<dbReference type="Proteomes" id="UP000247772">
    <property type="component" value="Unassembled WGS sequence"/>
</dbReference>
<gene>
    <name evidence="2" type="ORF">C7410_111174</name>
</gene>
<sequence length="88" mass="9759">MAARRLRQSSNHSRCDRDSSDRSIFAAVRLNYHWADVCDGREAAIVPTAQAMAIREALNAASRLKRTLGGEAFADTVSRLRTARATLR</sequence>
<protein>
    <submittedName>
        <fullName evidence="2">Uncharacterized protein</fullName>
    </submittedName>
</protein>
<evidence type="ECO:0000256" key="1">
    <source>
        <dbReference type="SAM" id="MobiDB-lite"/>
    </source>
</evidence>
<comment type="caution">
    <text evidence="2">The sequence shown here is derived from an EMBL/GenBank/DDBJ whole genome shotgun (WGS) entry which is preliminary data.</text>
</comment>
<dbReference type="AlphaFoldDB" id="A0A2V4TEM8"/>
<name>A0A2V4TEM8_9BURK</name>
<accession>A0A2V4TEM8</accession>
<organism evidence="2 3">
    <name type="scientific">Paraburkholderia silvatlantica</name>
    <dbReference type="NCBI Taxonomy" id="321895"/>
    <lineage>
        <taxon>Bacteria</taxon>
        <taxon>Pseudomonadati</taxon>
        <taxon>Pseudomonadota</taxon>
        <taxon>Betaproteobacteria</taxon>
        <taxon>Burkholderiales</taxon>
        <taxon>Burkholderiaceae</taxon>
        <taxon>Paraburkholderia</taxon>
    </lineage>
</organism>
<evidence type="ECO:0000313" key="2">
    <source>
        <dbReference type="EMBL" id="PYE22241.1"/>
    </source>
</evidence>
<feature type="region of interest" description="Disordered" evidence="1">
    <location>
        <begin position="1"/>
        <end position="20"/>
    </location>
</feature>
<dbReference type="EMBL" id="QJSQ01000011">
    <property type="protein sequence ID" value="PYE22241.1"/>
    <property type="molecule type" value="Genomic_DNA"/>
</dbReference>
<evidence type="ECO:0000313" key="3">
    <source>
        <dbReference type="Proteomes" id="UP000247772"/>
    </source>
</evidence>
<proteinExistence type="predicted"/>